<proteinExistence type="predicted"/>
<sequence>MCEANAYLFKGDKEELLMERVDKVVPQNGEVYLESIFGQRKTLAARIKELNLVDHRIILEPIQTETAD</sequence>
<evidence type="ECO:0000313" key="1">
    <source>
        <dbReference type="EMBL" id="SCM80941.1"/>
    </source>
</evidence>
<gene>
    <name evidence="1" type="ORF">KL86SPO_31119</name>
</gene>
<reference evidence="1" key="1">
    <citation type="submission" date="2016-08" db="EMBL/GenBank/DDBJ databases">
        <authorList>
            <person name="Seilhamer J.J."/>
        </authorList>
    </citation>
    <scope>NUCLEOTIDE SEQUENCE</scope>
    <source>
        <strain evidence="1">86</strain>
    </source>
</reference>
<protein>
    <submittedName>
        <fullName evidence="1">Putative RNA-binding protein</fullName>
    </submittedName>
</protein>
<dbReference type="RefSeq" id="WP_075754220.1">
    <property type="nucleotide sequence ID" value="NZ_LT608335.1"/>
</dbReference>
<dbReference type="AlphaFoldDB" id="A0A212LTX1"/>
<dbReference type="EMBL" id="FMJE01000003">
    <property type="protein sequence ID" value="SCM80941.1"/>
    <property type="molecule type" value="Genomic_DNA"/>
</dbReference>
<accession>A0A212LTX1</accession>
<dbReference type="Pfam" id="PF10133">
    <property type="entry name" value="CooT"/>
    <property type="match status" value="1"/>
</dbReference>
<name>A0A212LTX1_9FIRM</name>
<dbReference type="InterPro" id="IPR019300">
    <property type="entry name" value="CooT"/>
</dbReference>
<organism evidence="1">
    <name type="scientific">uncultured Sporomusa sp</name>
    <dbReference type="NCBI Taxonomy" id="307249"/>
    <lineage>
        <taxon>Bacteria</taxon>
        <taxon>Bacillati</taxon>
        <taxon>Bacillota</taxon>
        <taxon>Negativicutes</taxon>
        <taxon>Selenomonadales</taxon>
        <taxon>Sporomusaceae</taxon>
        <taxon>Sporomusa</taxon>
        <taxon>environmental samples</taxon>
    </lineage>
</organism>